<dbReference type="PRINTS" id="PR00363">
    <property type="entry name" value="CYTOCHROMEB5"/>
</dbReference>
<dbReference type="GO" id="GO:0016717">
    <property type="term" value="F:oxidoreductase activity, acting on paired donors, with oxidation of a pair of donors resulting in the reduction of molecular oxygen to two molecules of water"/>
    <property type="evidence" value="ECO:0007669"/>
    <property type="project" value="TreeGrafter"/>
</dbReference>
<dbReference type="GO" id="GO:0006629">
    <property type="term" value="P:lipid metabolic process"/>
    <property type="evidence" value="ECO:0007669"/>
    <property type="project" value="UniProtKB-KW"/>
</dbReference>
<dbReference type="InterPro" id="IPR001199">
    <property type="entry name" value="Cyt_B5-like_heme/steroid-bd"/>
</dbReference>
<dbReference type="PROSITE" id="PS50255">
    <property type="entry name" value="CYTOCHROME_B5_2"/>
    <property type="match status" value="1"/>
</dbReference>
<dbReference type="Pfam" id="PF00173">
    <property type="entry name" value="Cyt-b5"/>
    <property type="match status" value="1"/>
</dbReference>
<dbReference type="Pfam" id="PF00487">
    <property type="entry name" value="FA_desaturase"/>
    <property type="match status" value="1"/>
</dbReference>
<dbReference type="InterPro" id="IPR036400">
    <property type="entry name" value="Cyt_B5-like_heme/steroid_sf"/>
</dbReference>
<keyword evidence="3" id="KW-0812">Transmembrane</keyword>
<gene>
    <name evidence="9" type="ORF">EWB00_004270</name>
</gene>
<dbReference type="PANTHER" id="PTHR19353:SF88">
    <property type="entry name" value="DELTA(5) FATTY ACID DESATURASE FAT-4"/>
    <property type="match status" value="1"/>
</dbReference>
<dbReference type="InterPro" id="IPR012171">
    <property type="entry name" value="Fatty_acid_desaturase"/>
</dbReference>
<dbReference type="SMART" id="SM01117">
    <property type="entry name" value="Cyt-b5"/>
    <property type="match status" value="1"/>
</dbReference>
<name>A0A4Z2D5L3_SCHJA</name>
<comment type="caution">
    <text evidence="9">The sequence shown here is derived from an EMBL/GenBank/DDBJ whole genome shotgun (WGS) entry which is preliminary data.</text>
</comment>
<dbReference type="Proteomes" id="UP000311919">
    <property type="component" value="Unassembled WGS sequence"/>
</dbReference>
<evidence type="ECO:0000256" key="5">
    <source>
        <dbReference type="ARBA" id="ARBA00023002"/>
    </source>
</evidence>
<dbReference type="SUPFAM" id="SSF55856">
    <property type="entry name" value="Cytochrome b5-like heme/steroid binding domain"/>
    <property type="match status" value="1"/>
</dbReference>
<keyword evidence="4" id="KW-1133">Transmembrane helix</keyword>
<protein>
    <submittedName>
        <fullName evidence="9">Fatty acid desaturase 2 isoform 3</fullName>
    </submittedName>
</protein>
<organism evidence="9 10">
    <name type="scientific">Schistosoma japonicum</name>
    <name type="common">Blood fluke</name>
    <dbReference type="NCBI Taxonomy" id="6182"/>
    <lineage>
        <taxon>Eukaryota</taxon>
        <taxon>Metazoa</taxon>
        <taxon>Spiralia</taxon>
        <taxon>Lophotrochozoa</taxon>
        <taxon>Platyhelminthes</taxon>
        <taxon>Trematoda</taxon>
        <taxon>Digenea</taxon>
        <taxon>Strigeidida</taxon>
        <taxon>Schistosomatoidea</taxon>
        <taxon>Schistosomatidae</taxon>
        <taxon>Schistosoma</taxon>
    </lineage>
</organism>
<evidence type="ECO:0000256" key="2">
    <source>
        <dbReference type="ARBA" id="ARBA00009295"/>
    </source>
</evidence>
<evidence type="ECO:0000313" key="10">
    <source>
        <dbReference type="Proteomes" id="UP000311919"/>
    </source>
</evidence>
<dbReference type="EMBL" id="SKCS01000282">
    <property type="protein sequence ID" value="TNN11759.1"/>
    <property type="molecule type" value="Genomic_DNA"/>
</dbReference>
<dbReference type="InterPro" id="IPR005804">
    <property type="entry name" value="FA_desaturase_dom"/>
</dbReference>
<evidence type="ECO:0000256" key="3">
    <source>
        <dbReference type="ARBA" id="ARBA00022692"/>
    </source>
</evidence>
<dbReference type="PANTHER" id="PTHR19353">
    <property type="entry name" value="FATTY ACID DESATURASE 2"/>
    <property type="match status" value="1"/>
</dbReference>
<feature type="domain" description="Cytochrome b5 heme-binding" evidence="8">
    <location>
        <begin position="3"/>
        <end position="80"/>
    </location>
</feature>
<evidence type="ECO:0000256" key="7">
    <source>
        <dbReference type="ARBA" id="ARBA00023136"/>
    </source>
</evidence>
<dbReference type="GO" id="GO:0016020">
    <property type="term" value="C:membrane"/>
    <property type="evidence" value="ECO:0007669"/>
    <property type="project" value="UniProtKB-SubCell"/>
</dbReference>
<sequence length="247" mass="28755">MAKPLVNWGEVKKHQSLKDRWIVIDKKVYDVSSWQNKHPGGRKVIGHYAGQDATGAFIAFHKNRQYAEKFLSAYHVADLDQKCPEDEDINSRIKEYHEDLEGIRSVLLRQGLFEGSKLFFGTMMLQVFTLELLAYLNLAYFGTSWWRIVLSIVLYSISQAQASWLQHDLGHLSVFKSTRTNHIFHEIILGLTKGASCHWWNHMHSQHHAKPNVITPFKLFRTSFVTEMTVTLDNLFRLIYAFENYNP</sequence>
<reference evidence="9 10" key="1">
    <citation type="submission" date="2019-03" db="EMBL/GenBank/DDBJ databases">
        <title>An improved genome assembly of the fluke Schistosoma japonicum.</title>
        <authorList>
            <person name="Hu W."/>
            <person name="Luo F."/>
            <person name="Yin M."/>
            <person name="Mo X."/>
            <person name="Sun C."/>
            <person name="Wu Q."/>
            <person name="Zhu B."/>
            <person name="Xiang M."/>
            <person name="Wang J."/>
            <person name="Wang Y."/>
            <person name="Zhang T."/>
            <person name="Xu B."/>
            <person name="Zheng H."/>
            <person name="Feng Z."/>
        </authorList>
    </citation>
    <scope>NUCLEOTIDE SEQUENCE [LARGE SCALE GENOMIC DNA]</scope>
    <source>
        <strain evidence="9">HuSjv2</strain>
        <tissue evidence="9">Worms</tissue>
    </source>
</reference>
<evidence type="ECO:0000256" key="1">
    <source>
        <dbReference type="ARBA" id="ARBA00004141"/>
    </source>
</evidence>
<evidence type="ECO:0000256" key="6">
    <source>
        <dbReference type="ARBA" id="ARBA00023098"/>
    </source>
</evidence>
<evidence type="ECO:0000259" key="8">
    <source>
        <dbReference type="PROSITE" id="PS50255"/>
    </source>
</evidence>
<evidence type="ECO:0000313" key="9">
    <source>
        <dbReference type="EMBL" id="TNN11759.1"/>
    </source>
</evidence>
<keyword evidence="10" id="KW-1185">Reference proteome</keyword>
<keyword evidence="5" id="KW-0560">Oxidoreductase</keyword>
<accession>A0A4Z2D5L3</accession>
<comment type="similarity">
    <text evidence="2">Belongs to the fatty acid desaturase type 1 family.</text>
</comment>
<keyword evidence="7" id="KW-0472">Membrane</keyword>
<evidence type="ECO:0000256" key="4">
    <source>
        <dbReference type="ARBA" id="ARBA00022989"/>
    </source>
</evidence>
<comment type="subcellular location">
    <subcellularLocation>
        <location evidence="1">Membrane</location>
        <topology evidence="1">Multi-pass membrane protein</topology>
    </subcellularLocation>
</comment>
<keyword evidence="6" id="KW-0443">Lipid metabolism</keyword>
<proteinExistence type="inferred from homology"/>
<dbReference type="AlphaFoldDB" id="A0A4Z2D5L3"/>
<dbReference type="Gene3D" id="3.10.120.10">
    <property type="entry name" value="Cytochrome b5-like heme/steroid binding domain"/>
    <property type="match status" value="1"/>
</dbReference>
<dbReference type="OrthoDB" id="260091at2759"/>